<dbReference type="RefSeq" id="WP_214157981.1">
    <property type="nucleotide sequence ID" value="NZ_JAHBAY010000009.1"/>
</dbReference>
<sequence>MIAVTAPTSRIGRHLVRDLLAAGEKVRVVARDPARLGPAVAGRVEVVAGTHADAAVVTEAFHDADAVFWLVPAAPHASSPDEAYSGFARPALRAFTSFAGRVVGVSALGRGTPAAGRAGHVTATLAMDDAIVATGVAYRALTLPSFMDNVARQAGPIAARGVWSGPAAPGLAVPTVAARDIAAAAAGWLTDSTWSGHQEVPVLGPEDLSPDRMAEIASEVLGRPVRYQQIEPEAFLANLVRAGHSEAMARGLLDMALAKNDGLDLGVTRTPASSSPTTFRQWCEETLEPAVAG</sequence>
<accession>A0ABS5TKJ2</accession>
<evidence type="ECO:0000313" key="4">
    <source>
        <dbReference type="Proteomes" id="UP001197247"/>
    </source>
</evidence>
<dbReference type="Gene3D" id="3.40.50.720">
    <property type="entry name" value="NAD(P)-binding Rossmann-like Domain"/>
    <property type="match status" value="1"/>
</dbReference>
<evidence type="ECO:0000259" key="1">
    <source>
        <dbReference type="Pfam" id="PF05368"/>
    </source>
</evidence>
<dbReference type="Pfam" id="PF05368">
    <property type="entry name" value="NmrA"/>
    <property type="match status" value="1"/>
</dbReference>
<dbReference type="InterPro" id="IPR016040">
    <property type="entry name" value="NAD(P)-bd_dom"/>
</dbReference>
<dbReference type="InterPro" id="IPR008030">
    <property type="entry name" value="NmrA-like"/>
</dbReference>
<evidence type="ECO:0000313" key="3">
    <source>
        <dbReference type="EMBL" id="MBT0771616.1"/>
    </source>
</evidence>
<dbReference type="Gene3D" id="3.90.25.10">
    <property type="entry name" value="UDP-galactose 4-epimerase, domain 1"/>
    <property type="match status" value="1"/>
</dbReference>
<dbReference type="InterPro" id="IPR051604">
    <property type="entry name" value="Ergot_Alk_Oxidoreductase"/>
</dbReference>
<dbReference type="Proteomes" id="UP001197247">
    <property type="component" value="Unassembled WGS sequence"/>
</dbReference>
<dbReference type="SUPFAM" id="SSF51735">
    <property type="entry name" value="NAD(P)-binding Rossmann-fold domains"/>
    <property type="match status" value="1"/>
</dbReference>
<keyword evidence="4" id="KW-1185">Reference proteome</keyword>
<proteinExistence type="predicted"/>
<reference evidence="3 4" key="1">
    <citation type="submission" date="2021-05" db="EMBL/GenBank/DDBJ databases">
        <title>Kineosporia and Streptomyces sp. nov. two new marine actinobacteria isolated from Coral.</title>
        <authorList>
            <person name="Buangrab K."/>
            <person name="Sutthacheep M."/>
            <person name="Yeemin T."/>
            <person name="Harunari E."/>
            <person name="Igarashi Y."/>
            <person name="Kanchanasin P."/>
            <person name="Tanasupawat S."/>
            <person name="Phongsopitanun W."/>
        </authorList>
    </citation>
    <scope>NUCLEOTIDE SEQUENCE [LARGE SCALE GENOMIC DNA]</scope>
    <source>
        <strain evidence="3 4">J2-2</strain>
    </source>
</reference>
<feature type="domain" description="NmrA-like" evidence="1">
    <location>
        <begin position="158"/>
        <end position="250"/>
    </location>
</feature>
<organism evidence="3 4">
    <name type="scientific">Kineosporia corallincola</name>
    <dbReference type="NCBI Taxonomy" id="2835133"/>
    <lineage>
        <taxon>Bacteria</taxon>
        <taxon>Bacillati</taxon>
        <taxon>Actinomycetota</taxon>
        <taxon>Actinomycetes</taxon>
        <taxon>Kineosporiales</taxon>
        <taxon>Kineosporiaceae</taxon>
        <taxon>Kineosporia</taxon>
    </lineage>
</organism>
<protein>
    <submittedName>
        <fullName evidence="3">NAD(P)H-binding protein</fullName>
    </submittedName>
</protein>
<dbReference type="InterPro" id="IPR036291">
    <property type="entry name" value="NAD(P)-bd_dom_sf"/>
</dbReference>
<dbReference type="EMBL" id="JAHBAY010000009">
    <property type="protein sequence ID" value="MBT0771616.1"/>
    <property type="molecule type" value="Genomic_DNA"/>
</dbReference>
<dbReference type="PANTHER" id="PTHR43162:SF1">
    <property type="entry name" value="PRESTALK A DIFFERENTIATION PROTEIN A"/>
    <property type="match status" value="1"/>
</dbReference>
<name>A0ABS5TKJ2_9ACTN</name>
<gene>
    <name evidence="3" type="ORF">KIH74_21940</name>
</gene>
<dbReference type="PANTHER" id="PTHR43162">
    <property type="match status" value="1"/>
</dbReference>
<evidence type="ECO:0000259" key="2">
    <source>
        <dbReference type="Pfam" id="PF13460"/>
    </source>
</evidence>
<comment type="caution">
    <text evidence="3">The sequence shown here is derived from an EMBL/GenBank/DDBJ whole genome shotgun (WGS) entry which is preliminary data.</text>
</comment>
<feature type="domain" description="NAD(P)-binding" evidence="2">
    <location>
        <begin position="8"/>
        <end position="150"/>
    </location>
</feature>
<dbReference type="Pfam" id="PF13460">
    <property type="entry name" value="NAD_binding_10"/>
    <property type="match status" value="1"/>
</dbReference>